<proteinExistence type="predicted"/>
<sequence>MEASKKKGVTIKKKINDHWAFLEHIQAPMWVDLTLEVKSGGVDTGDDDWFNTSHLFHQMSARELKSKFSRGEEILTSEVDLHGVNSPELPSSVSRSRGKHYNSKKWEGIDLNTSLDKQKGFSKRDFQQGSSFGQEVKPKSISNVIRLKGLSSGKLGLASERHAKGKTDSKAICSNPVSNSSSDLKTGESSARSVITSENTQEVSSQPYDQKRSSSIRIVSLGKSRVTGKVSRIQAQKKYVEVSSLPFDQKNRTSSSDHKSGGSTGRSTISSENTQKCREVSSKPCNQKRSSPIRRVSLRKSCVTRKVSSILPQKKCLEVSSQPCDQKSRGSSIISVRRSYVSGESSKVENGGDSMRSRRRKSSSGKSNVGSCSNPSYEVKFVSMRRREKITDEKGEITMNLAVKNLCKTGEISKTSTILVEKANYGSREGSSISFLKPAYRRAAKSLVQYPSTSSRALLQYSVNKEKNCTGDAKEKLGTIKVNSLPGKGKENATRNLTVRKKCPARGVSAGEHIKRDRTTEHSHPHNRDTAGSTALTIVVL</sequence>
<feature type="compositionally biased region" description="Low complexity" evidence="1">
    <location>
        <begin position="329"/>
        <end position="343"/>
    </location>
</feature>
<feature type="region of interest" description="Disordered" evidence="1">
    <location>
        <begin position="321"/>
        <end position="373"/>
    </location>
</feature>
<feature type="region of interest" description="Disordered" evidence="1">
    <location>
        <begin position="158"/>
        <end position="213"/>
    </location>
</feature>
<dbReference type="AlphaFoldDB" id="A0AAN9T1Q6"/>
<feature type="compositionally biased region" description="Polar residues" evidence="1">
    <location>
        <begin position="175"/>
        <end position="213"/>
    </location>
</feature>
<evidence type="ECO:0000313" key="2">
    <source>
        <dbReference type="EMBL" id="KAK7405072.1"/>
    </source>
</evidence>
<feature type="region of interest" description="Disordered" evidence="1">
    <location>
        <begin position="507"/>
        <end position="535"/>
    </location>
</feature>
<dbReference type="EMBL" id="JAYMYS010000002">
    <property type="protein sequence ID" value="KAK7405072.1"/>
    <property type="molecule type" value="Genomic_DNA"/>
</dbReference>
<evidence type="ECO:0000256" key="1">
    <source>
        <dbReference type="SAM" id="MobiDB-lite"/>
    </source>
</evidence>
<feature type="compositionally biased region" description="Low complexity" evidence="1">
    <location>
        <begin position="364"/>
        <end position="373"/>
    </location>
</feature>
<organism evidence="2 3">
    <name type="scientific">Psophocarpus tetragonolobus</name>
    <name type="common">Winged bean</name>
    <name type="synonym">Dolichos tetragonolobus</name>
    <dbReference type="NCBI Taxonomy" id="3891"/>
    <lineage>
        <taxon>Eukaryota</taxon>
        <taxon>Viridiplantae</taxon>
        <taxon>Streptophyta</taxon>
        <taxon>Embryophyta</taxon>
        <taxon>Tracheophyta</taxon>
        <taxon>Spermatophyta</taxon>
        <taxon>Magnoliopsida</taxon>
        <taxon>eudicotyledons</taxon>
        <taxon>Gunneridae</taxon>
        <taxon>Pentapetalae</taxon>
        <taxon>rosids</taxon>
        <taxon>fabids</taxon>
        <taxon>Fabales</taxon>
        <taxon>Fabaceae</taxon>
        <taxon>Papilionoideae</taxon>
        <taxon>50 kb inversion clade</taxon>
        <taxon>NPAAA clade</taxon>
        <taxon>indigoferoid/millettioid clade</taxon>
        <taxon>Phaseoleae</taxon>
        <taxon>Psophocarpus</taxon>
    </lineage>
</organism>
<dbReference type="Proteomes" id="UP001386955">
    <property type="component" value="Unassembled WGS sequence"/>
</dbReference>
<name>A0AAN9T1Q6_PSOTE</name>
<feature type="compositionally biased region" description="Basic and acidic residues" evidence="1">
    <location>
        <begin position="512"/>
        <end position="529"/>
    </location>
</feature>
<comment type="caution">
    <text evidence="2">The sequence shown here is derived from an EMBL/GenBank/DDBJ whole genome shotgun (WGS) entry which is preliminary data.</text>
</comment>
<accession>A0AAN9T1Q6</accession>
<evidence type="ECO:0000313" key="3">
    <source>
        <dbReference type="Proteomes" id="UP001386955"/>
    </source>
</evidence>
<feature type="compositionally biased region" description="Basic and acidic residues" evidence="1">
    <location>
        <begin position="159"/>
        <end position="169"/>
    </location>
</feature>
<reference evidence="2 3" key="1">
    <citation type="submission" date="2024-01" db="EMBL/GenBank/DDBJ databases">
        <title>The genomes of 5 underutilized Papilionoideae crops provide insights into root nodulation and disease resistanc.</title>
        <authorList>
            <person name="Jiang F."/>
        </authorList>
    </citation>
    <scope>NUCLEOTIDE SEQUENCE [LARGE SCALE GENOMIC DNA]</scope>
    <source>
        <strain evidence="2">DUOXIRENSHENG_FW03</strain>
        <tissue evidence="2">Leaves</tissue>
    </source>
</reference>
<gene>
    <name evidence="2" type="ORF">VNO78_06255</name>
</gene>
<feature type="compositionally biased region" description="Basic and acidic residues" evidence="1">
    <location>
        <begin position="249"/>
        <end position="260"/>
    </location>
</feature>
<protein>
    <submittedName>
        <fullName evidence="2">Uncharacterized protein</fullName>
    </submittedName>
</protein>
<keyword evidence="3" id="KW-1185">Reference proteome</keyword>
<feature type="region of interest" description="Disordered" evidence="1">
    <location>
        <begin position="248"/>
        <end position="292"/>
    </location>
</feature>